<sequence length="702" mass="80653">MTYLSPKVYIVPLQMVKMYRNLSCGQIVWTGSKRILKLCRNVVSLKNLFALFLISLFLVCINNRILFGKFTLSTYLRKSNMLAVMVVDEHSKASVTPDKGATVPAQKCVLPKLEVNDTEMKKFYSPQAPVKCPAVEIDWVHVDNGTLKFHPEVTKTSQNRPITCNVYPLVRKPGDDTVEWGAKIPNVKDGWRLSSDFFKVECLRPSKFPRSYVDIHIGVAPNAAVEKRFSETKPPANGLSGLSLLVLGFDSMSRMSWIRRMRKTRNYFIDTLNGIEMEGYNIMGDGTPAALFPMLTGKHETEMHEARRKFKGAKPVDDFPWIWKDFEKAGYLTSWADSEVYMAPFNLRLLGFQNPPTDYFMRPYYLGVELLRKMKKYKPYCRGSIPIHKIWLNWPRDLYYMYGNKPKFMFHFYATLSHQDNNELMKADEDLMLFIQDLEKRGYLNQTILVILGDHGARFAKFRASVSGKLEERLPYLAFRFPPWFDRKYPKLMSNFKLNTKRLVTALDVHETFKDVIRFDGAGVGNLKERGISLFKEIPVERDCSHANISNHWCGCLNWDSLPVDDDKVLAAANTAIEFINNLTSEYRPLCAELNLEAVTLASRVMPNKDMLKFKQSSDFDGRVAEFTENADNATVLYQVTFSTEPGHGQFEVTVTYSPTTEEMAVVEKEISRINEYGSAPACIMDKNRQLRQYCYCKGHKS</sequence>
<keyword evidence="1" id="KW-1133">Transmembrane helix</keyword>
<keyword evidence="1" id="KW-0812">Transmembrane</keyword>
<dbReference type="Proteomes" id="UP001233172">
    <property type="component" value="Unassembled WGS sequence"/>
</dbReference>
<organism evidence="2 3">
    <name type="scientific">Biomphalaria pfeifferi</name>
    <name type="common">Bloodfluke planorb</name>
    <name type="synonym">Freshwater snail</name>
    <dbReference type="NCBI Taxonomy" id="112525"/>
    <lineage>
        <taxon>Eukaryota</taxon>
        <taxon>Metazoa</taxon>
        <taxon>Spiralia</taxon>
        <taxon>Lophotrochozoa</taxon>
        <taxon>Mollusca</taxon>
        <taxon>Gastropoda</taxon>
        <taxon>Heterobranchia</taxon>
        <taxon>Euthyneura</taxon>
        <taxon>Panpulmonata</taxon>
        <taxon>Hygrophila</taxon>
        <taxon>Lymnaeoidea</taxon>
        <taxon>Planorbidae</taxon>
        <taxon>Biomphalaria</taxon>
    </lineage>
</organism>
<dbReference type="Gene3D" id="3.40.720.10">
    <property type="entry name" value="Alkaline Phosphatase, subunit A"/>
    <property type="match status" value="1"/>
</dbReference>
<feature type="transmembrane region" description="Helical" evidence="1">
    <location>
        <begin position="48"/>
        <end position="67"/>
    </location>
</feature>
<reference evidence="2" key="2">
    <citation type="submission" date="2023-04" db="EMBL/GenBank/DDBJ databases">
        <authorList>
            <person name="Bu L."/>
            <person name="Lu L."/>
            <person name="Laidemitt M.R."/>
            <person name="Zhang S.M."/>
            <person name="Mutuku M."/>
            <person name="Mkoji G."/>
            <person name="Steinauer M."/>
            <person name="Loker E.S."/>
        </authorList>
    </citation>
    <scope>NUCLEOTIDE SEQUENCE</scope>
    <source>
        <strain evidence="2">KasaAsao</strain>
        <tissue evidence="2">Whole Snail</tissue>
    </source>
</reference>
<name>A0AAD8F988_BIOPF</name>
<dbReference type="Pfam" id="PF02995">
    <property type="entry name" value="DUF229"/>
    <property type="match status" value="1"/>
</dbReference>
<proteinExistence type="predicted"/>
<dbReference type="EMBL" id="JASAOG010000073">
    <property type="protein sequence ID" value="KAK0055041.1"/>
    <property type="molecule type" value="Genomic_DNA"/>
</dbReference>
<evidence type="ECO:0000313" key="2">
    <source>
        <dbReference type="EMBL" id="KAK0055041.1"/>
    </source>
</evidence>
<protein>
    <recommendedName>
        <fullName evidence="4">Sulfatase N-terminal domain-containing protein</fullName>
    </recommendedName>
</protein>
<evidence type="ECO:0000313" key="3">
    <source>
        <dbReference type="Proteomes" id="UP001233172"/>
    </source>
</evidence>
<accession>A0AAD8F988</accession>
<dbReference type="SUPFAM" id="SSF53649">
    <property type="entry name" value="Alkaline phosphatase-like"/>
    <property type="match status" value="1"/>
</dbReference>
<dbReference type="GO" id="GO:0005615">
    <property type="term" value="C:extracellular space"/>
    <property type="evidence" value="ECO:0007669"/>
    <property type="project" value="TreeGrafter"/>
</dbReference>
<dbReference type="InterPro" id="IPR017850">
    <property type="entry name" value="Alkaline_phosphatase_core_sf"/>
</dbReference>
<dbReference type="PANTHER" id="PTHR10974">
    <property type="entry name" value="FI08016P-RELATED"/>
    <property type="match status" value="1"/>
</dbReference>
<dbReference type="CDD" id="cd16021">
    <property type="entry name" value="ALP_like"/>
    <property type="match status" value="1"/>
</dbReference>
<dbReference type="InterPro" id="IPR004245">
    <property type="entry name" value="DUF229"/>
</dbReference>
<evidence type="ECO:0000256" key="1">
    <source>
        <dbReference type="SAM" id="Phobius"/>
    </source>
</evidence>
<reference evidence="2" key="1">
    <citation type="journal article" date="2023" name="PLoS Negl. Trop. Dis.">
        <title>A genome sequence for Biomphalaria pfeifferi, the major vector snail for the human-infecting parasite Schistosoma mansoni.</title>
        <authorList>
            <person name="Bu L."/>
            <person name="Lu L."/>
            <person name="Laidemitt M.R."/>
            <person name="Zhang S.M."/>
            <person name="Mutuku M."/>
            <person name="Mkoji G."/>
            <person name="Steinauer M."/>
            <person name="Loker E.S."/>
        </authorList>
    </citation>
    <scope>NUCLEOTIDE SEQUENCE</scope>
    <source>
        <strain evidence="2">KasaAsao</strain>
    </source>
</reference>
<dbReference type="AlphaFoldDB" id="A0AAD8F988"/>
<dbReference type="FunFam" id="3.40.720.10:FF:000017">
    <property type="entry name" value="Predicted protein"/>
    <property type="match status" value="1"/>
</dbReference>
<dbReference type="PANTHER" id="PTHR10974:SF1">
    <property type="entry name" value="FI08016P-RELATED"/>
    <property type="match status" value="1"/>
</dbReference>
<keyword evidence="3" id="KW-1185">Reference proteome</keyword>
<comment type="caution">
    <text evidence="2">The sequence shown here is derived from an EMBL/GenBank/DDBJ whole genome shotgun (WGS) entry which is preliminary data.</text>
</comment>
<evidence type="ECO:0008006" key="4">
    <source>
        <dbReference type="Google" id="ProtNLM"/>
    </source>
</evidence>
<gene>
    <name evidence="2" type="ORF">Bpfe_015617</name>
</gene>
<keyword evidence="1" id="KW-0472">Membrane</keyword>